<name>A0ABU5TYP7_9CYAN</name>
<dbReference type="EMBL" id="JAYGHT010000070">
    <property type="protein sequence ID" value="MEA5519822.1"/>
    <property type="molecule type" value="Genomic_DNA"/>
</dbReference>
<feature type="transmembrane region" description="Helical" evidence="13">
    <location>
        <begin position="442"/>
        <end position="468"/>
    </location>
</feature>
<organism evidence="15 16">
    <name type="scientific">Limnoraphis robusta CCNP1315</name>
    <dbReference type="NCBI Taxonomy" id="3110306"/>
    <lineage>
        <taxon>Bacteria</taxon>
        <taxon>Bacillati</taxon>
        <taxon>Cyanobacteriota</taxon>
        <taxon>Cyanophyceae</taxon>
        <taxon>Oscillatoriophycideae</taxon>
        <taxon>Oscillatoriales</taxon>
        <taxon>Sirenicapillariaceae</taxon>
        <taxon>Limnoraphis</taxon>
    </lineage>
</organism>
<evidence type="ECO:0000256" key="5">
    <source>
        <dbReference type="ARBA" id="ARBA00022692"/>
    </source>
</evidence>
<dbReference type="InterPro" id="IPR011990">
    <property type="entry name" value="TPR-like_helical_dom_sf"/>
</dbReference>
<feature type="region of interest" description="Disordered" evidence="12">
    <location>
        <begin position="1"/>
        <end position="24"/>
    </location>
</feature>
<proteinExistence type="predicted"/>
<keyword evidence="9 13" id="KW-1133">Transmembrane helix</keyword>
<feature type="transmembrane region" description="Helical" evidence="13">
    <location>
        <begin position="800"/>
        <end position="818"/>
    </location>
</feature>
<dbReference type="PANTHER" id="PTHR43221">
    <property type="entry name" value="PROTEASE HTPX"/>
    <property type="match status" value="1"/>
</dbReference>
<keyword evidence="7" id="KW-0378">Hydrolase</keyword>
<comment type="cofactor">
    <cofactor evidence="1">
        <name>Zn(2+)</name>
        <dbReference type="ChEBI" id="CHEBI:29105"/>
    </cofactor>
</comment>
<dbReference type="Gene3D" id="3.30.2010.10">
    <property type="entry name" value="Metalloproteases ('zincins'), catalytic domain"/>
    <property type="match status" value="1"/>
</dbReference>
<accession>A0ABU5TYP7</accession>
<keyword evidence="3" id="KW-1003">Cell membrane</keyword>
<feature type="region of interest" description="Disordered" evidence="12">
    <location>
        <begin position="108"/>
        <end position="146"/>
    </location>
</feature>
<keyword evidence="11 13" id="KW-0472">Membrane</keyword>
<evidence type="ECO:0000313" key="16">
    <source>
        <dbReference type="Proteomes" id="UP001301728"/>
    </source>
</evidence>
<evidence type="ECO:0000259" key="14">
    <source>
        <dbReference type="Pfam" id="PF01435"/>
    </source>
</evidence>
<comment type="subcellular location">
    <subcellularLocation>
        <location evidence="2">Cell membrane</location>
        <topology evidence="2">Multi-pass membrane protein</topology>
    </subcellularLocation>
</comment>
<gene>
    <name evidence="15" type="ORF">VB854_12810</name>
</gene>
<feature type="transmembrane region" description="Helical" evidence="13">
    <location>
        <begin position="655"/>
        <end position="674"/>
    </location>
</feature>
<dbReference type="InterPro" id="IPR050083">
    <property type="entry name" value="HtpX_protease"/>
</dbReference>
<evidence type="ECO:0000256" key="6">
    <source>
        <dbReference type="ARBA" id="ARBA00022723"/>
    </source>
</evidence>
<evidence type="ECO:0000256" key="12">
    <source>
        <dbReference type="SAM" id="MobiDB-lite"/>
    </source>
</evidence>
<dbReference type="RefSeq" id="WP_323275365.1">
    <property type="nucleotide sequence ID" value="NZ_JAYGHT010000070.1"/>
</dbReference>
<evidence type="ECO:0000256" key="4">
    <source>
        <dbReference type="ARBA" id="ARBA00022670"/>
    </source>
</evidence>
<comment type="caution">
    <text evidence="15">The sequence shown here is derived from an EMBL/GenBank/DDBJ whole genome shotgun (WGS) entry which is preliminary data.</text>
</comment>
<keyword evidence="16" id="KW-1185">Reference proteome</keyword>
<evidence type="ECO:0000256" key="10">
    <source>
        <dbReference type="ARBA" id="ARBA00023049"/>
    </source>
</evidence>
<dbReference type="InterPro" id="IPR001915">
    <property type="entry name" value="Peptidase_M48"/>
</dbReference>
<keyword evidence="6" id="KW-0479">Metal-binding</keyword>
<keyword evidence="8" id="KW-0862">Zinc</keyword>
<keyword evidence="5 13" id="KW-0812">Transmembrane</keyword>
<evidence type="ECO:0000256" key="3">
    <source>
        <dbReference type="ARBA" id="ARBA00022475"/>
    </source>
</evidence>
<keyword evidence="4" id="KW-0645">Protease</keyword>
<evidence type="ECO:0000256" key="11">
    <source>
        <dbReference type="ARBA" id="ARBA00023136"/>
    </source>
</evidence>
<evidence type="ECO:0000256" key="9">
    <source>
        <dbReference type="ARBA" id="ARBA00022989"/>
    </source>
</evidence>
<dbReference type="Pfam" id="PF01435">
    <property type="entry name" value="Peptidase_M48"/>
    <property type="match status" value="1"/>
</dbReference>
<evidence type="ECO:0000256" key="2">
    <source>
        <dbReference type="ARBA" id="ARBA00004651"/>
    </source>
</evidence>
<evidence type="ECO:0000256" key="13">
    <source>
        <dbReference type="SAM" id="Phobius"/>
    </source>
</evidence>
<evidence type="ECO:0000256" key="1">
    <source>
        <dbReference type="ARBA" id="ARBA00001947"/>
    </source>
</evidence>
<feature type="domain" description="Peptidase M48" evidence="14">
    <location>
        <begin position="348"/>
        <end position="581"/>
    </location>
</feature>
<keyword evidence="10 15" id="KW-0482">Metalloprotease</keyword>
<evidence type="ECO:0000256" key="8">
    <source>
        <dbReference type="ARBA" id="ARBA00022833"/>
    </source>
</evidence>
<evidence type="ECO:0000256" key="7">
    <source>
        <dbReference type="ARBA" id="ARBA00022801"/>
    </source>
</evidence>
<dbReference type="GO" id="GO:0008237">
    <property type="term" value="F:metallopeptidase activity"/>
    <property type="evidence" value="ECO:0007669"/>
    <property type="project" value="UniProtKB-KW"/>
</dbReference>
<dbReference type="PANTHER" id="PTHR43221:SF1">
    <property type="entry name" value="PROTEASE HTPX"/>
    <property type="match status" value="1"/>
</dbReference>
<dbReference type="Gene3D" id="1.25.40.10">
    <property type="entry name" value="Tetratricopeptide repeat domain"/>
    <property type="match status" value="1"/>
</dbReference>
<reference evidence="15 16" key="1">
    <citation type="submission" date="2023-12" db="EMBL/GenBank/DDBJ databases">
        <title>Baltic Sea Cyanobacteria.</title>
        <authorList>
            <person name="Delbaje E."/>
            <person name="Fewer D.P."/>
            <person name="Shishido T.K."/>
        </authorList>
    </citation>
    <scope>NUCLEOTIDE SEQUENCE [LARGE SCALE GENOMIC DNA]</scope>
    <source>
        <strain evidence="15 16">CCNP 1315</strain>
    </source>
</reference>
<protein>
    <submittedName>
        <fullName evidence="15">Zinc metalloprotease HtpX</fullName>
    </submittedName>
</protein>
<dbReference type="Proteomes" id="UP001301728">
    <property type="component" value="Unassembled WGS sequence"/>
</dbReference>
<feature type="transmembrane region" description="Helical" evidence="13">
    <location>
        <begin position="620"/>
        <end position="643"/>
    </location>
</feature>
<evidence type="ECO:0000313" key="15">
    <source>
        <dbReference type="EMBL" id="MEA5519822.1"/>
    </source>
</evidence>
<sequence>MSSTPRPPASGSQQSPKETPSLEMGLAALKQKQYQKAITHLEAIAQSQSNRSAGIQAQMALVVAYERTRNVKKAIALCQSLAQHPKPKVKTWAEKTLQELNQRYSVETQPQQDPGFVPFEPSSQPPNIQPPKDAGFVPFEPPKKQSSVDEQLNNYRSKSAQKQSHIFKEINSNKSDFLEKNVINKMANDTYLKKENNIQSQETLDKFSTKFEQLTWRQAERATEWRRLKSLNLTRFYLEQALTVLAFLWFTPRLIEFLMDTTNNVLLWLPLLQPLQLFYQNPTESVYISLAVLLMLSPWLLDSLLKFAYRMKPLPMTALFNYSQEANRILRNYCQQRNWKVPALRVLPTNAPIAITYGWLPRFARIVVSQGLLDQLSEDEIAVIYAREIASVGQWDFLVMSFAAIITQIPYQLYWQSAQWVEQSGDLINRLPEKVPNFVRSILSLIIPILKGILTIISPLSYGLYRILRLPTLWLSRRRVYYSDRTACNLTGNPNGLTRAIVKIAIGMAKEIQQQGTSSLLEGFDLLMPVSSSQALTFGSVAADYGKIESLLTWDLANPYRQWLEINNTHPVIGDRLLILSQYASFWNLNTELDLSAKNSASTSDRSLQHRRLLLQGAPYFGLPAGLMLGSLIWLLGGFLSAVGVWQLEWLFGDFWILAGCIPLACSLGIFLRINSFFAEIKPSTPLQNPSLVSLLTDANALPIDSQPLYLEGKLQGREGLSNLMGQDLILKTATGLIKLHYIPELTPLAIFGKSSHPVELIGESINLRGWWRRGATPWIDVESLQTQDHQVTLTGGHPIWSTILACVLAFWGAYMISQGGF</sequence>
<feature type="compositionally biased region" description="Polar residues" evidence="12">
    <location>
        <begin position="9"/>
        <end position="18"/>
    </location>
</feature>